<protein>
    <submittedName>
        <fullName evidence="2">TIM barrel protein</fullName>
    </submittedName>
</protein>
<organism evidence="2 3">
    <name type="scientific">Paracoccus aurantiacus</name>
    <dbReference type="NCBI Taxonomy" id="2599412"/>
    <lineage>
        <taxon>Bacteria</taxon>
        <taxon>Pseudomonadati</taxon>
        <taxon>Pseudomonadota</taxon>
        <taxon>Alphaproteobacteria</taxon>
        <taxon>Rhodobacterales</taxon>
        <taxon>Paracoccaceae</taxon>
        <taxon>Paracoccus</taxon>
    </lineage>
</organism>
<keyword evidence="3" id="KW-1185">Reference proteome</keyword>
<evidence type="ECO:0000313" key="2">
    <source>
        <dbReference type="EMBL" id="TXB63338.1"/>
    </source>
</evidence>
<sequence length="281" mass="30266">MRFAINHISAPKLPLAEFFAMCRRLGVHEVEIRNDIPDVLGTTTPAQVRAEADAQGITILSINALYPFNVWSRDLPDRARRMADYAAECGAQALVMCPLNDGNTVPHSAVVTALDAMVPILQTRGLTGLVEPLGFPVSSLRTKAEALAAMTEADETGIFKLLHDTFHHHLAGEAEFYPNRTGLVHISGVTDPGLAVADMLDEHRVLVGHDDRLENLSQIKALLQSGYDGPFSFEPFAAEIHNAADPETALRDSMAFIADRLAPILAGHAGGHAGKDGHETA</sequence>
<name>A0A5C6RLU5_9RHOB</name>
<dbReference type="InterPro" id="IPR050312">
    <property type="entry name" value="IolE/XylAMocC-like"/>
</dbReference>
<dbReference type="InterPro" id="IPR014621">
    <property type="entry name" value="UCP036778_sugar_epimerase"/>
</dbReference>
<gene>
    <name evidence="2" type="ORF">FQV27_18670</name>
</gene>
<dbReference type="AlphaFoldDB" id="A0A5C6RLU5"/>
<dbReference type="Proteomes" id="UP000321562">
    <property type="component" value="Unassembled WGS sequence"/>
</dbReference>
<dbReference type="PANTHER" id="PTHR12110">
    <property type="entry name" value="HYDROXYPYRUVATE ISOMERASE"/>
    <property type="match status" value="1"/>
</dbReference>
<dbReference type="PIRSF" id="PIRSF036778">
    <property type="entry name" value="UCP036778"/>
    <property type="match status" value="1"/>
</dbReference>
<evidence type="ECO:0000313" key="3">
    <source>
        <dbReference type="Proteomes" id="UP000321562"/>
    </source>
</evidence>
<dbReference type="InterPro" id="IPR036237">
    <property type="entry name" value="Xyl_isomerase-like_sf"/>
</dbReference>
<reference evidence="2 3" key="1">
    <citation type="submission" date="2019-08" db="EMBL/GenBank/DDBJ databases">
        <authorList>
            <person name="Ye J."/>
        </authorList>
    </citation>
    <scope>NUCLEOTIDE SEQUENCE [LARGE SCALE GENOMIC DNA]</scope>
    <source>
        <strain evidence="2 3">TK008</strain>
    </source>
</reference>
<accession>A0A5C6RLU5</accession>
<dbReference type="InterPro" id="IPR013022">
    <property type="entry name" value="Xyl_isomerase-like_TIM-brl"/>
</dbReference>
<dbReference type="EMBL" id="VOPL01000025">
    <property type="protein sequence ID" value="TXB63338.1"/>
    <property type="molecule type" value="Genomic_DNA"/>
</dbReference>
<dbReference type="Gene3D" id="3.20.20.150">
    <property type="entry name" value="Divalent-metal-dependent TIM barrel enzymes"/>
    <property type="match status" value="1"/>
</dbReference>
<dbReference type="OrthoDB" id="2274384at2"/>
<feature type="domain" description="Xylose isomerase-like TIM barrel" evidence="1">
    <location>
        <begin position="19"/>
        <end position="258"/>
    </location>
</feature>
<dbReference type="RefSeq" id="WP_147101600.1">
    <property type="nucleotide sequence ID" value="NZ_JBHUFH010000007.1"/>
</dbReference>
<dbReference type="Pfam" id="PF01261">
    <property type="entry name" value="AP_endonuc_2"/>
    <property type="match status" value="1"/>
</dbReference>
<dbReference type="SUPFAM" id="SSF51658">
    <property type="entry name" value="Xylose isomerase-like"/>
    <property type="match status" value="1"/>
</dbReference>
<evidence type="ECO:0000259" key="1">
    <source>
        <dbReference type="Pfam" id="PF01261"/>
    </source>
</evidence>
<proteinExistence type="predicted"/>
<dbReference type="PANTHER" id="PTHR12110:SF21">
    <property type="entry name" value="XYLOSE ISOMERASE-LIKE TIM BARREL DOMAIN-CONTAINING PROTEIN"/>
    <property type="match status" value="1"/>
</dbReference>
<comment type="caution">
    <text evidence="2">The sequence shown here is derived from an EMBL/GenBank/DDBJ whole genome shotgun (WGS) entry which is preliminary data.</text>
</comment>